<dbReference type="CDD" id="cd06261">
    <property type="entry name" value="TM_PBP2"/>
    <property type="match status" value="1"/>
</dbReference>
<evidence type="ECO:0000256" key="1">
    <source>
        <dbReference type="ARBA" id="ARBA00004429"/>
    </source>
</evidence>
<protein>
    <submittedName>
        <fullName evidence="11">Polar amino acid ABC transporter, inner membrane subunit</fullName>
    </submittedName>
</protein>
<comment type="subcellular location">
    <subcellularLocation>
        <location evidence="1">Cell inner membrane</location>
        <topology evidence="1">Multi-pass membrane protein</topology>
    </subcellularLocation>
    <subcellularLocation>
        <location evidence="9">Cell membrane</location>
        <topology evidence="9">Multi-pass membrane protein</topology>
    </subcellularLocation>
</comment>
<evidence type="ECO:0000256" key="8">
    <source>
        <dbReference type="ARBA" id="ARBA00023136"/>
    </source>
</evidence>
<keyword evidence="8 9" id="KW-0472">Membrane</keyword>
<keyword evidence="3 9" id="KW-0813">Transport</keyword>
<feature type="transmembrane region" description="Helical" evidence="9">
    <location>
        <begin position="184"/>
        <end position="207"/>
    </location>
</feature>
<dbReference type="HOGENOM" id="CLU_019602_1_0_4"/>
<dbReference type="GO" id="GO:0043190">
    <property type="term" value="C:ATP-binding cassette (ABC) transporter complex"/>
    <property type="evidence" value="ECO:0007669"/>
    <property type="project" value="InterPro"/>
</dbReference>
<dbReference type="InterPro" id="IPR000515">
    <property type="entry name" value="MetI-like"/>
</dbReference>
<dbReference type="InterPro" id="IPR010065">
    <property type="entry name" value="AA_ABC_transptr_permease_3TM"/>
</dbReference>
<feature type="domain" description="ABC transmembrane type-1" evidence="10">
    <location>
        <begin position="19"/>
        <end position="207"/>
    </location>
</feature>
<feature type="transmembrane region" description="Helical" evidence="9">
    <location>
        <begin position="54"/>
        <end position="75"/>
    </location>
</feature>
<evidence type="ECO:0000313" key="12">
    <source>
        <dbReference type="Proteomes" id="UP000001192"/>
    </source>
</evidence>
<keyword evidence="6" id="KW-0029">Amino-acid transport</keyword>
<dbReference type="Pfam" id="PF00528">
    <property type="entry name" value="BPD_transp_1"/>
    <property type="match status" value="1"/>
</dbReference>
<dbReference type="OrthoDB" id="6534575at2"/>
<evidence type="ECO:0000256" key="7">
    <source>
        <dbReference type="ARBA" id="ARBA00022989"/>
    </source>
</evidence>
<dbReference type="Gene3D" id="1.10.3720.10">
    <property type="entry name" value="MetI-like"/>
    <property type="match status" value="1"/>
</dbReference>
<dbReference type="InterPro" id="IPR043429">
    <property type="entry name" value="ArtM/GltK/GlnP/TcyL/YhdX-like"/>
</dbReference>
<dbReference type="InterPro" id="IPR035906">
    <property type="entry name" value="MetI-like_sf"/>
</dbReference>
<reference evidence="12" key="1">
    <citation type="journal article" date="2014" name="Stand. Genomic Sci.">
        <title>Complete genome sequence of Burkholderia phymatum STM815(T), a broad host range and efficient nitrogen-fixing symbiont of Mimosa species.</title>
        <authorList>
            <person name="Moulin L."/>
            <person name="Klonowska A."/>
            <person name="Caroline B."/>
            <person name="Booth K."/>
            <person name="Vriezen J.A."/>
            <person name="Melkonian R."/>
            <person name="James E.K."/>
            <person name="Young J.P."/>
            <person name="Bena G."/>
            <person name="Hauser L."/>
            <person name="Land M."/>
            <person name="Kyrpides N."/>
            <person name="Bruce D."/>
            <person name="Chain P."/>
            <person name="Copeland A."/>
            <person name="Pitluck S."/>
            <person name="Woyke T."/>
            <person name="Lizotte-Waniewski M."/>
            <person name="Bristow J."/>
            <person name="Riley M."/>
        </authorList>
    </citation>
    <scope>NUCLEOTIDE SEQUENCE [LARGE SCALE GENOMIC DNA]</scope>
    <source>
        <strain evidence="12">DSM 17167 / CIP 108236 / LMG 21445 / STM815</strain>
    </source>
</reference>
<evidence type="ECO:0000313" key="11">
    <source>
        <dbReference type="EMBL" id="ACC73966.1"/>
    </source>
</evidence>
<dbReference type="STRING" id="391038.Bphy_4861"/>
<evidence type="ECO:0000256" key="4">
    <source>
        <dbReference type="ARBA" id="ARBA00022475"/>
    </source>
</evidence>
<dbReference type="KEGG" id="bph:Bphy_4861"/>
<keyword evidence="12" id="KW-1185">Reference proteome</keyword>
<evidence type="ECO:0000259" key="10">
    <source>
        <dbReference type="PROSITE" id="PS50928"/>
    </source>
</evidence>
<evidence type="ECO:0000256" key="6">
    <source>
        <dbReference type="ARBA" id="ARBA00022970"/>
    </source>
</evidence>
<proteinExistence type="inferred from homology"/>
<feature type="transmembrane region" description="Helical" evidence="9">
    <location>
        <begin position="149"/>
        <end position="172"/>
    </location>
</feature>
<dbReference type="PROSITE" id="PS50928">
    <property type="entry name" value="ABC_TM1"/>
    <property type="match status" value="1"/>
</dbReference>
<organism evidence="11 12">
    <name type="scientific">Paraburkholderia phymatum (strain DSM 17167 / CIP 108236 / LMG 21445 / STM815)</name>
    <name type="common">Burkholderia phymatum</name>
    <dbReference type="NCBI Taxonomy" id="391038"/>
    <lineage>
        <taxon>Bacteria</taxon>
        <taxon>Pseudomonadati</taxon>
        <taxon>Pseudomonadota</taxon>
        <taxon>Betaproteobacteria</taxon>
        <taxon>Burkholderiales</taxon>
        <taxon>Burkholderiaceae</taxon>
        <taxon>Paraburkholderia</taxon>
    </lineage>
</organism>
<evidence type="ECO:0000256" key="3">
    <source>
        <dbReference type="ARBA" id="ARBA00022448"/>
    </source>
</evidence>
<evidence type="ECO:0000256" key="2">
    <source>
        <dbReference type="ARBA" id="ARBA00010072"/>
    </source>
</evidence>
<name>B2JSE6_PARP8</name>
<dbReference type="eggNOG" id="COG0765">
    <property type="taxonomic scope" value="Bacteria"/>
</dbReference>
<dbReference type="NCBIfam" id="TIGR01726">
    <property type="entry name" value="HEQRo_perm_3TM"/>
    <property type="match status" value="1"/>
</dbReference>
<dbReference type="SUPFAM" id="SSF161098">
    <property type="entry name" value="MetI-like"/>
    <property type="match status" value="1"/>
</dbReference>
<dbReference type="GO" id="GO:0006865">
    <property type="term" value="P:amino acid transport"/>
    <property type="evidence" value="ECO:0007669"/>
    <property type="project" value="UniProtKB-KW"/>
</dbReference>
<dbReference type="Proteomes" id="UP000001192">
    <property type="component" value="Chromosome 2"/>
</dbReference>
<dbReference type="PANTHER" id="PTHR30614:SF0">
    <property type="entry name" value="L-CYSTINE TRANSPORT SYSTEM PERMEASE PROTEIN TCYL"/>
    <property type="match status" value="1"/>
</dbReference>
<dbReference type="EMBL" id="CP001044">
    <property type="protein sequence ID" value="ACC73966.1"/>
    <property type="molecule type" value="Genomic_DNA"/>
</dbReference>
<evidence type="ECO:0000256" key="9">
    <source>
        <dbReference type="RuleBase" id="RU363032"/>
    </source>
</evidence>
<gene>
    <name evidence="11" type="ordered locus">Bphy_4861</name>
</gene>
<dbReference type="RefSeq" id="WP_012404135.1">
    <property type="nucleotide sequence ID" value="NC_010623.1"/>
</dbReference>
<keyword evidence="4" id="KW-1003">Cell membrane</keyword>
<evidence type="ECO:0000256" key="5">
    <source>
        <dbReference type="ARBA" id="ARBA00022692"/>
    </source>
</evidence>
<accession>B2JSE6</accession>
<comment type="similarity">
    <text evidence="2">Belongs to the binding-protein-dependent transport system permease family. HisMQ subfamily.</text>
</comment>
<feature type="transmembrane region" description="Helical" evidence="9">
    <location>
        <begin position="15"/>
        <end position="42"/>
    </location>
</feature>
<dbReference type="AlphaFoldDB" id="B2JSE6"/>
<dbReference type="GO" id="GO:0022857">
    <property type="term" value="F:transmembrane transporter activity"/>
    <property type="evidence" value="ECO:0007669"/>
    <property type="project" value="InterPro"/>
</dbReference>
<keyword evidence="7 9" id="KW-1133">Transmembrane helix</keyword>
<keyword evidence="5 9" id="KW-0812">Transmembrane</keyword>
<sequence>MSTLFGWWAQWLPNLLYGLLTSVEVTVACMLIGIPLGLLFALGVGSTNKLVRRLTVILVELGRGAPALILLQFFYFGLPAVHITLSSFVSSTLALAWCTAAYTSEIIRAGLLSVPHGQREAAYAIGLKEVDTLKLIILPQGLRVSVPPLLGFALVMLQATSLCFTVALPELVTRANQIGTGTFLYMQVLTLTALLYAAICLPSTLLVSSIERRLARHEA</sequence>
<dbReference type="PANTHER" id="PTHR30614">
    <property type="entry name" value="MEMBRANE COMPONENT OF AMINO ACID ABC TRANSPORTER"/>
    <property type="match status" value="1"/>
</dbReference>
<feature type="transmembrane region" description="Helical" evidence="9">
    <location>
        <begin position="81"/>
        <end position="102"/>
    </location>
</feature>